<feature type="compositionally biased region" description="Basic and acidic residues" evidence="6">
    <location>
        <begin position="29"/>
        <end position="44"/>
    </location>
</feature>
<feature type="region of interest" description="Disordered" evidence="6">
    <location>
        <begin position="21"/>
        <end position="61"/>
    </location>
</feature>
<comment type="subcellular location">
    <subcellularLocation>
        <location evidence="1">Secreted</location>
    </subcellularLocation>
</comment>
<organism evidence="8">
    <name type="scientific">Locusta migratoria</name>
    <name type="common">Migratory locust</name>
    <dbReference type="NCBI Taxonomy" id="7004"/>
    <lineage>
        <taxon>Eukaryota</taxon>
        <taxon>Metazoa</taxon>
        <taxon>Ecdysozoa</taxon>
        <taxon>Arthropoda</taxon>
        <taxon>Hexapoda</taxon>
        <taxon>Insecta</taxon>
        <taxon>Pterygota</taxon>
        <taxon>Neoptera</taxon>
        <taxon>Polyneoptera</taxon>
        <taxon>Orthoptera</taxon>
        <taxon>Caelifera</taxon>
        <taxon>Acrididea</taxon>
        <taxon>Acridomorpha</taxon>
        <taxon>Acridoidea</taxon>
        <taxon>Acrididae</taxon>
        <taxon>Oedipodinae</taxon>
        <taxon>Locusta</taxon>
    </lineage>
</organism>
<feature type="chain" id="PRO_5017445357" evidence="7">
    <location>
        <begin position="20"/>
        <end position="165"/>
    </location>
</feature>
<keyword evidence="4" id="KW-0027">Amidation</keyword>
<dbReference type="GO" id="GO:0005576">
    <property type="term" value="C:extracellular region"/>
    <property type="evidence" value="ECO:0007669"/>
    <property type="project" value="UniProtKB-SubCell"/>
</dbReference>
<dbReference type="InterPro" id="IPR001484">
    <property type="entry name" value="Pyrokinin_CS"/>
</dbReference>
<accession>A0A385XQ24</accession>
<evidence type="ECO:0000256" key="7">
    <source>
        <dbReference type="SAM" id="SignalP"/>
    </source>
</evidence>
<evidence type="ECO:0000256" key="5">
    <source>
        <dbReference type="ARBA" id="ARBA00023320"/>
    </source>
</evidence>
<keyword evidence="5" id="KW-0527">Neuropeptide</keyword>
<evidence type="ECO:0000256" key="6">
    <source>
        <dbReference type="SAM" id="MobiDB-lite"/>
    </source>
</evidence>
<evidence type="ECO:0000256" key="2">
    <source>
        <dbReference type="ARBA" id="ARBA00007714"/>
    </source>
</evidence>
<evidence type="ECO:0000256" key="3">
    <source>
        <dbReference type="ARBA" id="ARBA00022525"/>
    </source>
</evidence>
<comment type="similarity">
    <text evidence="2">Belongs to the pyrokinin family.</text>
</comment>
<dbReference type="AlphaFoldDB" id="A0A385XQ24"/>
<dbReference type="GO" id="GO:0007218">
    <property type="term" value="P:neuropeptide signaling pathway"/>
    <property type="evidence" value="ECO:0007669"/>
    <property type="project" value="UniProtKB-KW"/>
</dbReference>
<evidence type="ECO:0000256" key="4">
    <source>
        <dbReference type="ARBA" id="ARBA00022815"/>
    </source>
</evidence>
<reference evidence="8" key="1">
    <citation type="submission" date="2017-11" db="EMBL/GenBank/DDBJ databases">
        <title>Novel Lom-dh genes encoding diapause hormones promote egg diapause of Locusta migratoria L.</title>
        <authorList>
            <person name="Hao K."/>
        </authorList>
    </citation>
    <scope>NUCLEOTIDE SEQUENCE</scope>
</reference>
<keyword evidence="7" id="KW-0732">Signal</keyword>
<keyword evidence="3" id="KW-0964">Secreted</keyword>
<proteinExistence type="evidence at transcript level"/>
<protein>
    <submittedName>
        <fullName evidence="8">PBAN</fullName>
    </submittedName>
</protein>
<dbReference type="PROSITE" id="PS00539">
    <property type="entry name" value="PYROKININ"/>
    <property type="match status" value="5"/>
</dbReference>
<evidence type="ECO:0000256" key="1">
    <source>
        <dbReference type="ARBA" id="ARBA00004613"/>
    </source>
</evidence>
<name>A0A385XQ24_LOCMI</name>
<evidence type="ECO:0000313" key="8">
    <source>
        <dbReference type="EMBL" id="AYC12049.1"/>
    </source>
</evidence>
<feature type="signal peptide" evidence="7">
    <location>
        <begin position="1"/>
        <end position="19"/>
    </location>
</feature>
<dbReference type="GO" id="GO:0005184">
    <property type="term" value="F:neuropeptide hormone activity"/>
    <property type="evidence" value="ECO:0007669"/>
    <property type="project" value="InterPro"/>
</dbReference>
<feature type="region of interest" description="Disordered" evidence="6">
    <location>
        <begin position="119"/>
        <end position="165"/>
    </location>
</feature>
<gene>
    <name evidence="8" type="primary">pban</name>
</gene>
<dbReference type="EMBL" id="MG517529">
    <property type="protein sequence ID" value="AYC12049.1"/>
    <property type="molecule type" value="mRNA"/>
</dbReference>
<sequence>MAPAVAAALLLLCSASVAAAHGGGGSWVSRREGDFTPRLGRESAEQGGGVSAWQGGEPQQEEQVLAGPFVPRLGRGAVPAAQFSPRLGRRDPPVDGPLVWLPLQVSPRLARRRQQPFVPRLGRDSGDEWPQQPFVPRLGRRLHQNGMPFSPRLGRDAAEQQPADE</sequence>